<accession>A0A151IFE2</accession>
<protein>
    <submittedName>
        <fullName evidence="2">Uncharacterized protein</fullName>
    </submittedName>
</protein>
<feature type="region of interest" description="Disordered" evidence="1">
    <location>
        <begin position="215"/>
        <end position="249"/>
    </location>
</feature>
<evidence type="ECO:0000313" key="2">
    <source>
        <dbReference type="EMBL" id="KYM99628.1"/>
    </source>
</evidence>
<dbReference type="AlphaFoldDB" id="A0A151IFE2"/>
<organism evidence="2 3">
    <name type="scientific">Cyphomyrmex costatus</name>
    <dbReference type="NCBI Taxonomy" id="456900"/>
    <lineage>
        <taxon>Eukaryota</taxon>
        <taxon>Metazoa</taxon>
        <taxon>Ecdysozoa</taxon>
        <taxon>Arthropoda</taxon>
        <taxon>Hexapoda</taxon>
        <taxon>Insecta</taxon>
        <taxon>Pterygota</taxon>
        <taxon>Neoptera</taxon>
        <taxon>Endopterygota</taxon>
        <taxon>Hymenoptera</taxon>
        <taxon>Apocrita</taxon>
        <taxon>Aculeata</taxon>
        <taxon>Formicoidea</taxon>
        <taxon>Formicidae</taxon>
        <taxon>Myrmicinae</taxon>
        <taxon>Cyphomyrmex</taxon>
    </lineage>
</organism>
<name>A0A151IFE2_9HYME</name>
<dbReference type="EMBL" id="KQ977796">
    <property type="protein sequence ID" value="KYM99628.1"/>
    <property type="molecule type" value="Genomic_DNA"/>
</dbReference>
<dbReference type="Proteomes" id="UP000078542">
    <property type="component" value="Unassembled WGS sequence"/>
</dbReference>
<keyword evidence="3" id="KW-1185">Reference proteome</keyword>
<proteinExistence type="predicted"/>
<gene>
    <name evidence="2" type="ORF">ALC62_09630</name>
</gene>
<evidence type="ECO:0000313" key="3">
    <source>
        <dbReference type="Proteomes" id="UP000078542"/>
    </source>
</evidence>
<reference evidence="2 3" key="1">
    <citation type="submission" date="2016-03" db="EMBL/GenBank/DDBJ databases">
        <title>Cyphomyrmex costatus WGS genome.</title>
        <authorList>
            <person name="Nygaard S."/>
            <person name="Hu H."/>
            <person name="Boomsma J."/>
            <person name="Zhang G."/>
        </authorList>
    </citation>
    <scope>NUCLEOTIDE SEQUENCE [LARGE SCALE GENOMIC DNA]</scope>
    <source>
        <strain evidence="2">MS0001</strain>
        <tissue evidence="2">Whole body</tissue>
    </source>
</reference>
<sequence length="249" mass="27252">MTQVHRDDAVEREERRYPTCRACACSLSFFPALLEARISGGGGKEDDDVATTLPRFPRRLITASRPAAGHGIPGRNASFRKYSRLTSGLLDVLTLIQNRTVLDRREPRCRVSANRSSNLGRSVDGTRSVPQRPEEVPRIALTRARKDKAIPRQENYADCRLESISIGSSEHLIEIQRRRVRILVSDFPGANNGANDNGRDHSYLERIIAIMGELMRGSGSSDGPGESEGGKRNVVDGDGGAGSTKATLI</sequence>
<evidence type="ECO:0000256" key="1">
    <source>
        <dbReference type="SAM" id="MobiDB-lite"/>
    </source>
</evidence>